<dbReference type="OMA" id="DIVLIQQ"/>
<keyword evidence="7 12" id="KW-0418">Kinase</keyword>
<evidence type="ECO:0000256" key="11">
    <source>
        <dbReference type="ARBA" id="ARBA00023277"/>
    </source>
</evidence>
<dbReference type="EMBL" id="AFYH01243011">
    <property type="status" value="NOT_ANNOTATED_CDS"/>
    <property type="molecule type" value="Genomic_DNA"/>
</dbReference>
<evidence type="ECO:0000313" key="14">
    <source>
        <dbReference type="Ensembl" id="ENSLACP00000004111.1"/>
    </source>
</evidence>
<feature type="domain" description="Carbohydrate kinase PfkB" evidence="13">
    <location>
        <begin position="163"/>
        <end position="306"/>
    </location>
</feature>
<dbReference type="GO" id="GO:0004747">
    <property type="term" value="F:ribokinase activity"/>
    <property type="evidence" value="ECO:0007669"/>
    <property type="project" value="UniProtKB-EC"/>
</dbReference>
<keyword evidence="15" id="KW-1185">Reference proteome</keyword>
<evidence type="ECO:0000256" key="12">
    <source>
        <dbReference type="RuleBase" id="RU003704"/>
    </source>
</evidence>
<dbReference type="EC" id="2.7.1.15" evidence="2"/>
<keyword evidence="8" id="KW-0067">ATP-binding</keyword>
<dbReference type="InterPro" id="IPR011611">
    <property type="entry name" value="PfkB_dom"/>
</dbReference>
<evidence type="ECO:0000259" key="13">
    <source>
        <dbReference type="Pfam" id="PF00294"/>
    </source>
</evidence>
<dbReference type="Pfam" id="PF00294">
    <property type="entry name" value="PfkB"/>
    <property type="match status" value="1"/>
</dbReference>
<dbReference type="CDD" id="cd01174">
    <property type="entry name" value="ribokinase"/>
    <property type="match status" value="1"/>
</dbReference>
<evidence type="ECO:0000256" key="7">
    <source>
        <dbReference type="ARBA" id="ARBA00022777"/>
    </source>
</evidence>
<evidence type="ECO:0000256" key="9">
    <source>
        <dbReference type="ARBA" id="ARBA00022842"/>
    </source>
</evidence>
<dbReference type="EMBL" id="AFYH01243008">
    <property type="status" value="NOT_ANNOTATED_CDS"/>
    <property type="molecule type" value="Genomic_DNA"/>
</dbReference>
<gene>
    <name evidence="14" type="primary">RBKS</name>
</gene>
<dbReference type="GO" id="GO:0006014">
    <property type="term" value="P:D-ribose metabolic process"/>
    <property type="evidence" value="ECO:0007669"/>
    <property type="project" value="InterPro"/>
</dbReference>
<organism evidence="14 15">
    <name type="scientific">Latimeria chalumnae</name>
    <name type="common">Coelacanth</name>
    <dbReference type="NCBI Taxonomy" id="7897"/>
    <lineage>
        <taxon>Eukaryota</taxon>
        <taxon>Metazoa</taxon>
        <taxon>Chordata</taxon>
        <taxon>Craniata</taxon>
        <taxon>Vertebrata</taxon>
        <taxon>Euteleostomi</taxon>
        <taxon>Coelacanthiformes</taxon>
        <taxon>Coelacanthidae</taxon>
        <taxon>Latimeria</taxon>
    </lineage>
</organism>
<dbReference type="InParanoid" id="H3A390"/>
<dbReference type="Gene3D" id="3.40.1190.20">
    <property type="match status" value="1"/>
</dbReference>
<accession>H3A390</accession>
<dbReference type="GO" id="GO:0006753">
    <property type="term" value="P:nucleoside phosphate metabolic process"/>
    <property type="evidence" value="ECO:0007669"/>
    <property type="project" value="UniProtKB-ARBA"/>
</dbReference>
<proteinExistence type="inferred from homology"/>
<dbReference type="PANTHER" id="PTHR10584">
    <property type="entry name" value="SUGAR KINASE"/>
    <property type="match status" value="1"/>
</dbReference>
<dbReference type="EMBL" id="AFYH01243014">
    <property type="status" value="NOT_ANNOTATED_CDS"/>
    <property type="molecule type" value="Genomic_DNA"/>
</dbReference>
<keyword evidence="9" id="KW-0460">Magnesium</keyword>
<evidence type="ECO:0000256" key="5">
    <source>
        <dbReference type="ARBA" id="ARBA00022723"/>
    </source>
</evidence>
<name>H3A390_LATCH</name>
<dbReference type="GO" id="GO:0005524">
    <property type="term" value="F:ATP binding"/>
    <property type="evidence" value="ECO:0007669"/>
    <property type="project" value="UniProtKB-KW"/>
</dbReference>
<evidence type="ECO:0000256" key="1">
    <source>
        <dbReference type="ARBA" id="ARBA00010688"/>
    </source>
</evidence>
<keyword evidence="4 12" id="KW-0808">Transferase</keyword>
<keyword evidence="10" id="KW-0630">Potassium</keyword>
<dbReference type="Ensembl" id="ENSLACT00000004147.1">
    <property type="protein sequence ID" value="ENSLACP00000004111.1"/>
    <property type="gene ID" value="ENSLACG00000003654.1"/>
</dbReference>
<dbReference type="AlphaFoldDB" id="H3A390"/>
<comment type="similarity">
    <text evidence="1 12">Belongs to the carbohydrate kinase PfkB family.</text>
</comment>
<dbReference type="GO" id="GO:0046872">
    <property type="term" value="F:metal ion binding"/>
    <property type="evidence" value="ECO:0007669"/>
    <property type="project" value="UniProtKB-KW"/>
</dbReference>
<dbReference type="InterPro" id="IPR029056">
    <property type="entry name" value="Ribokinase-like"/>
</dbReference>
<dbReference type="GO" id="GO:0005829">
    <property type="term" value="C:cytosol"/>
    <property type="evidence" value="ECO:0007669"/>
    <property type="project" value="TreeGrafter"/>
</dbReference>
<dbReference type="InterPro" id="IPR011877">
    <property type="entry name" value="Ribokinase"/>
</dbReference>
<protein>
    <recommendedName>
        <fullName evidence="3">Ribokinase</fullName>
        <ecNumber evidence="2">2.7.1.15</ecNumber>
    </recommendedName>
</protein>
<evidence type="ECO:0000256" key="4">
    <source>
        <dbReference type="ARBA" id="ARBA00022679"/>
    </source>
</evidence>
<dbReference type="EMBL" id="AFYH01243012">
    <property type="status" value="NOT_ANNOTATED_CDS"/>
    <property type="molecule type" value="Genomic_DNA"/>
</dbReference>
<keyword evidence="6" id="KW-0547">Nucleotide-binding</keyword>
<dbReference type="Proteomes" id="UP000008672">
    <property type="component" value="Unassembled WGS sequence"/>
</dbReference>
<dbReference type="InterPro" id="IPR002139">
    <property type="entry name" value="Ribo/fructo_kinase"/>
</dbReference>
<dbReference type="EMBL" id="AFYH01243013">
    <property type="status" value="NOT_ANNOTATED_CDS"/>
    <property type="molecule type" value="Genomic_DNA"/>
</dbReference>
<dbReference type="SUPFAM" id="SSF53613">
    <property type="entry name" value="Ribokinase-like"/>
    <property type="match status" value="1"/>
</dbReference>
<dbReference type="Bgee" id="ENSLACG00000003654">
    <property type="expression patterns" value="Expressed in post-anal tail muscle and 6 other cell types or tissues"/>
</dbReference>
<dbReference type="EMBL" id="AFYH01243015">
    <property type="status" value="NOT_ANNOTATED_CDS"/>
    <property type="molecule type" value="Genomic_DNA"/>
</dbReference>
<reference evidence="14" key="2">
    <citation type="submission" date="2025-08" db="UniProtKB">
        <authorList>
            <consortium name="Ensembl"/>
        </authorList>
    </citation>
    <scope>IDENTIFICATION</scope>
</reference>
<evidence type="ECO:0000256" key="8">
    <source>
        <dbReference type="ARBA" id="ARBA00022840"/>
    </source>
</evidence>
<dbReference type="STRING" id="7897.ENSLACP00000004111"/>
<dbReference type="PANTHER" id="PTHR10584:SF166">
    <property type="entry name" value="RIBOKINASE"/>
    <property type="match status" value="1"/>
</dbReference>
<dbReference type="EMBL" id="AFYH01243009">
    <property type="status" value="NOT_ANNOTATED_CDS"/>
    <property type="molecule type" value="Genomic_DNA"/>
</dbReference>
<evidence type="ECO:0000256" key="10">
    <source>
        <dbReference type="ARBA" id="ARBA00022958"/>
    </source>
</evidence>
<evidence type="ECO:0000256" key="6">
    <source>
        <dbReference type="ARBA" id="ARBA00022741"/>
    </source>
</evidence>
<dbReference type="GeneTree" id="ENSGT00390000005743"/>
<reference evidence="14" key="3">
    <citation type="submission" date="2025-09" db="UniProtKB">
        <authorList>
            <consortium name="Ensembl"/>
        </authorList>
    </citation>
    <scope>IDENTIFICATION</scope>
</reference>
<dbReference type="EMBL" id="AFYH01243010">
    <property type="status" value="NOT_ANNOTATED_CDS"/>
    <property type="molecule type" value="Genomic_DNA"/>
</dbReference>
<dbReference type="eggNOG" id="KOG2855">
    <property type="taxonomic scope" value="Eukaryota"/>
</dbReference>
<evidence type="ECO:0000256" key="2">
    <source>
        <dbReference type="ARBA" id="ARBA00012035"/>
    </source>
</evidence>
<keyword evidence="11" id="KW-0119">Carbohydrate metabolism</keyword>
<evidence type="ECO:0000256" key="3">
    <source>
        <dbReference type="ARBA" id="ARBA00016943"/>
    </source>
</evidence>
<reference evidence="15" key="1">
    <citation type="submission" date="2011-08" db="EMBL/GenBank/DDBJ databases">
        <title>The draft genome of Latimeria chalumnae.</title>
        <authorList>
            <person name="Di Palma F."/>
            <person name="Alfoldi J."/>
            <person name="Johnson J."/>
            <person name="Berlin A."/>
            <person name="Gnerre S."/>
            <person name="Jaffe D."/>
            <person name="MacCallum I."/>
            <person name="Young S."/>
            <person name="Walker B.J."/>
            <person name="Lander E."/>
            <person name="Lindblad-Toh K."/>
        </authorList>
    </citation>
    <scope>NUCLEOTIDE SEQUENCE [LARGE SCALE GENOMIC DNA]</scope>
    <source>
        <strain evidence="15">Wild caught</strain>
    </source>
</reference>
<dbReference type="PROSITE" id="PS00584">
    <property type="entry name" value="PFKB_KINASES_2"/>
    <property type="match status" value="1"/>
</dbReference>
<dbReference type="EMBL" id="AFYH01243007">
    <property type="status" value="NOT_ANNOTATED_CDS"/>
    <property type="molecule type" value="Genomic_DNA"/>
</dbReference>
<dbReference type="FunCoup" id="H3A390">
    <property type="interactions" value="607"/>
</dbReference>
<evidence type="ECO:0000313" key="15">
    <source>
        <dbReference type="Proteomes" id="UP000008672"/>
    </source>
</evidence>
<keyword evidence="5" id="KW-0479">Metal-binding</keyword>
<dbReference type="HOGENOM" id="CLU_027634_2_3_1"/>
<sequence length="317" mass="34616">CIERSVIRWGGERGGENVRHACIFLSSITPRLPKAGETIHGTNFFIGFGGKGSNMCIQASRLGVKTSIVCKVGSLGGGAKWLLSIKKSYIAVRRENPVRGGVPGCLSIVLPSKTAESFFVVFFLFFFLKSIESFRALARYIERGEKIDNQRELTGRLDTMTYKQSKTVKTVFNPAPALPDLDPEFYQYSDVFCCNESEAEILTGIPVVSPVDAGKVGSLLLDRGCKSVIITLGVEGSVVMSVEEPNPKHIPTRKITAVDTTGAGDSFIGALAFYMAKCPDLRAEEMVRRANHIASVSVQLHGTQPSYAFRKDLPQEL</sequence>
<dbReference type="InterPro" id="IPR002173">
    <property type="entry name" value="Carboh/pur_kinase_PfkB_CS"/>
</dbReference>
<dbReference type="PRINTS" id="PR00990">
    <property type="entry name" value="RIBOKINASE"/>
</dbReference>